<keyword evidence="5 10" id="KW-0378">Hydrolase</keyword>
<keyword evidence="7" id="KW-1015">Disulfide bond</keyword>
<evidence type="ECO:0000256" key="7">
    <source>
        <dbReference type="ARBA" id="ARBA00023157"/>
    </source>
</evidence>
<evidence type="ECO:0000256" key="8">
    <source>
        <dbReference type="ARBA" id="ARBA00047669"/>
    </source>
</evidence>
<comment type="caution">
    <text evidence="11">The sequence shown here is derived from an EMBL/GenBank/DDBJ whole genome shotgun (WGS) entry which is preliminary data.</text>
</comment>
<accession>A0ABR2WTF7</accession>
<dbReference type="PANTHER" id="PTHR11742">
    <property type="entry name" value="MANNOSYL-OLIGOSACCHARIDE ALPHA-1,2-MANNOSIDASE-RELATED"/>
    <property type="match status" value="1"/>
</dbReference>
<comment type="pathway">
    <text evidence="2">Protein modification; protein glycosylation.</text>
</comment>
<evidence type="ECO:0000256" key="5">
    <source>
        <dbReference type="ARBA" id="ARBA00022801"/>
    </source>
</evidence>
<dbReference type="SUPFAM" id="SSF48225">
    <property type="entry name" value="Seven-hairpin glycosidases"/>
    <property type="match status" value="1"/>
</dbReference>
<keyword evidence="10" id="KW-0326">Glycosidase</keyword>
<comment type="catalytic activity">
    <reaction evidence="9">
        <text>N(4)-(alpha-D-Man-(1-&gt;2)-alpha-D-Man-(1-&gt;2)-alpha-D-Man-(1-&gt;3)-[alpha-D-Man-(1-&gt;2)-alpha-D-Man-(1-&gt;3)-[alpha-D-Man-(1-&gt;2)-alpha-D-Man-(1-&gt;6)]-alpha-D-Man-(1-&gt;6)]-beta-D-Man-(1-&gt;4)-beta-D-GlcNAc-(1-&gt;4)-beta-D-GlcNAc)-L-asparaginyl-[protein] (N-glucan mannose isomer 9A1,2,3B1,2,3) + 4 H2O = N(4)-(alpha-D-Man-(1-&gt;3)-[alpha-D-Man-(1-&gt;3)-[alpha-D-Man-(1-&gt;6)]-alpha-D-Man-(1-&gt;6)]-beta-D-Man-(1-&gt;4)-beta-D-GlcNAc-(1-&gt;4)-beta-D-GlcNAc)-L-asparaginyl-[protein] (N-glucan mannose isomer 5A1,2) + 4 beta-D-mannose</text>
        <dbReference type="Rhea" id="RHEA:56008"/>
        <dbReference type="Rhea" id="RHEA-COMP:14356"/>
        <dbReference type="Rhea" id="RHEA-COMP:14367"/>
        <dbReference type="ChEBI" id="CHEBI:15377"/>
        <dbReference type="ChEBI" id="CHEBI:28563"/>
        <dbReference type="ChEBI" id="CHEBI:59087"/>
        <dbReference type="ChEBI" id="CHEBI:139493"/>
        <dbReference type="EC" id="3.2.1.113"/>
    </reaction>
</comment>
<keyword evidence="4" id="KW-0479">Metal-binding</keyword>
<evidence type="ECO:0000256" key="6">
    <source>
        <dbReference type="ARBA" id="ARBA00022837"/>
    </source>
</evidence>
<dbReference type="Proteomes" id="UP001479436">
    <property type="component" value="Unassembled WGS sequence"/>
</dbReference>
<reference evidence="11 12" key="1">
    <citation type="submission" date="2023-04" db="EMBL/GenBank/DDBJ databases">
        <title>Genome of Basidiobolus ranarum AG-B5.</title>
        <authorList>
            <person name="Stajich J.E."/>
            <person name="Carter-House D."/>
            <person name="Gryganskyi A."/>
        </authorList>
    </citation>
    <scope>NUCLEOTIDE SEQUENCE [LARGE SCALE GENOMIC DNA]</scope>
    <source>
        <strain evidence="11 12">AG-B5</strain>
    </source>
</reference>
<evidence type="ECO:0000256" key="9">
    <source>
        <dbReference type="ARBA" id="ARBA00048605"/>
    </source>
</evidence>
<dbReference type="InterPro" id="IPR012341">
    <property type="entry name" value="6hp_glycosidase-like_sf"/>
</dbReference>
<organism evidence="11 12">
    <name type="scientific">Basidiobolus ranarum</name>
    <dbReference type="NCBI Taxonomy" id="34480"/>
    <lineage>
        <taxon>Eukaryota</taxon>
        <taxon>Fungi</taxon>
        <taxon>Fungi incertae sedis</taxon>
        <taxon>Zoopagomycota</taxon>
        <taxon>Entomophthoromycotina</taxon>
        <taxon>Basidiobolomycetes</taxon>
        <taxon>Basidiobolales</taxon>
        <taxon>Basidiobolaceae</taxon>
        <taxon>Basidiobolus</taxon>
    </lineage>
</organism>
<proteinExistence type="inferred from homology"/>
<evidence type="ECO:0000256" key="1">
    <source>
        <dbReference type="ARBA" id="ARBA00001913"/>
    </source>
</evidence>
<keyword evidence="6" id="KW-0106">Calcium</keyword>
<gene>
    <name evidence="11" type="ORF">K7432_007496</name>
</gene>
<evidence type="ECO:0000313" key="11">
    <source>
        <dbReference type="EMBL" id="KAK9764754.1"/>
    </source>
</evidence>
<evidence type="ECO:0000313" key="12">
    <source>
        <dbReference type="Proteomes" id="UP001479436"/>
    </source>
</evidence>
<evidence type="ECO:0000256" key="2">
    <source>
        <dbReference type="ARBA" id="ARBA00004922"/>
    </source>
</evidence>
<dbReference type="Pfam" id="PF01532">
    <property type="entry name" value="Glyco_hydro_47"/>
    <property type="match status" value="1"/>
</dbReference>
<dbReference type="PRINTS" id="PR00747">
    <property type="entry name" value="GLYHDRLASE47"/>
</dbReference>
<dbReference type="PANTHER" id="PTHR11742:SF55">
    <property type="entry name" value="ENDOPLASMIC RETICULUM MANNOSYL-OLIGOSACCHARIDE 1,2-ALPHA-MANNOSIDASE"/>
    <property type="match status" value="1"/>
</dbReference>
<keyword evidence="12" id="KW-1185">Reference proteome</keyword>
<comment type="similarity">
    <text evidence="3 10">Belongs to the glycosyl hydrolase 47 family.</text>
</comment>
<dbReference type="EC" id="3.2.1.-" evidence="10"/>
<dbReference type="EMBL" id="JASJQH010000373">
    <property type="protein sequence ID" value="KAK9764754.1"/>
    <property type="molecule type" value="Genomic_DNA"/>
</dbReference>
<evidence type="ECO:0000256" key="4">
    <source>
        <dbReference type="ARBA" id="ARBA00022723"/>
    </source>
</evidence>
<dbReference type="Gene3D" id="1.50.10.10">
    <property type="match status" value="1"/>
</dbReference>
<dbReference type="InterPro" id="IPR001382">
    <property type="entry name" value="Glyco_hydro_47"/>
</dbReference>
<name>A0ABR2WTF7_9FUNG</name>
<dbReference type="InterPro" id="IPR050749">
    <property type="entry name" value="Glycosyl_Hydrolase_47"/>
</dbReference>
<evidence type="ECO:0000256" key="10">
    <source>
        <dbReference type="RuleBase" id="RU361193"/>
    </source>
</evidence>
<protein>
    <recommendedName>
        <fullName evidence="10">alpha-1,2-Mannosidase</fullName>
        <ecNumber evidence="10">3.2.1.-</ecNumber>
    </recommendedName>
</protein>
<sequence>MSNVLPIHKDEDLDTRRTKWCLPPKLNRRCLQFGLISFGTLLLYIVFRSLATSVNITKSNQAAFLASLTAASDCSGIFASNSSEVPRYSTSTGSCSAFENLEHYKLSEKRREQIKTGFLHAWNAYVENALGWDEISPITGQPNNRFNGWGATLFDSLDTLLIMGLQVEFNEAKEYVKGVDFNKSNGVNFFETTIRYLGGLLSAYELSGEVTLLDKAQELGINLLKAFQSKSGYPYNFIDFPTGRGNNAGWTGGSCILAEIGSFQLEFRRLSDLTGNPVFLEKGQKVIDMLEQVKTPYPGLVPIYLNPDTGKAETSSISFGALGDSYYEYLLKQYLMAGSKIDQYRRMYETSIDSMKKYMITEARGQTYLSTLDSRLNVEQYLEHLTCFTPGLLALGSKTLNRPNDLELAKKLVKTCYETYTTTETGLGPEKIAWFKDTDAVDNLSPANARDVLDHGFYPHTPYYILRPETIESIFYLYRLTGDRKYQEWGWEIFSALEKFSRTKYGYSGLDNVQDPNSLDNKMESFFMAETMKYLYLLFSPPDLINLEEYVFTTEAHPLKIRH</sequence>
<evidence type="ECO:0000256" key="3">
    <source>
        <dbReference type="ARBA" id="ARBA00007658"/>
    </source>
</evidence>
<dbReference type="InterPro" id="IPR036026">
    <property type="entry name" value="Seven-hairpin_glycosidases"/>
</dbReference>
<comment type="catalytic activity">
    <reaction evidence="8">
        <text>N(4)-(alpha-D-Man-(1-&gt;2)-alpha-D-Man-(1-&gt;2)-alpha-D-Man-(1-&gt;3)-[alpha-D-Man-(1-&gt;3)-[alpha-D-Man-(1-&gt;2)-alpha-D-Man-(1-&gt;6)]-alpha-D-Man-(1-&gt;6)]-beta-D-Man-(1-&gt;4)-beta-D-GlcNAc-(1-&gt;4)-beta-D-GlcNAc)-L-asparaginyl-[protein] (N-glucan mannose isomer 8A1,2,3B1,3) + 3 H2O = N(4)-(alpha-D-Man-(1-&gt;3)-[alpha-D-Man-(1-&gt;3)-[alpha-D-Man-(1-&gt;6)]-alpha-D-Man-(1-&gt;6)]-beta-D-Man-(1-&gt;4)-beta-D-GlcNAc-(1-&gt;4)-beta-D-GlcNAc)-L-asparaginyl-[protein] (N-glucan mannose isomer 5A1,2) + 3 beta-D-mannose</text>
        <dbReference type="Rhea" id="RHEA:56028"/>
        <dbReference type="Rhea" id="RHEA-COMP:14358"/>
        <dbReference type="Rhea" id="RHEA-COMP:14367"/>
        <dbReference type="ChEBI" id="CHEBI:15377"/>
        <dbReference type="ChEBI" id="CHEBI:28563"/>
        <dbReference type="ChEBI" id="CHEBI:59087"/>
        <dbReference type="ChEBI" id="CHEBI:60628"/>
        <dbReference type="EC" id="3.2.1.113"/>
    </reaction>
</comment>
<comment type="cofactor">
    <cofactor evidence="1">
        <name>Ca(2+)</name>
        <dbReference type="ChEBI" id="CHEBI:29108"/>
    </cofactor>
</comment>